<sequence>MIPDTRACRAALEVASAYCSPALLNHSVRAYLWAAAYASAHDIAFDPELLYVSAMFHDLGLVKEFDSHTVPFEEAGGHVAWVFAAGAGWPVERRVRASEVVVRHMWDEVDVAMDPEAHLLVYSTSLDISGRRPGALPADLRTEVLARYPRLGLGEEFLACFRDQAARKPGSSAAASVRQGIAARISANPLDAYGA</sequence>
<comment type="caution">
    <text evidence="2">The sequence shown here is derived from an EMBL/GenBank/DDBJ whole genome shotgun (WGS) entry which is preliminary data.</text>
</comment>
<dbReference type="CDD" id="cd00077">
    <property type="entry name" value="HDc"/>
    <property type="match status" value="1"/>
</dbReference>
<proteinExistence type="predicted"/>
<dbReference type="SUPFAM" id="SSF109604">
    <property type="entry name" value="HD-domain/PDEase-like"/>
    <property type="match status" value="1"/>
</dbReference>
<evidence type="ECO:0000313" key="3">
    <source>
        <dbReference type="Proteomes" id="UP000430079"/>
    </source>
</evidence>
<dbReference type="Gene3D" id="1.10.3210.10">
    <property type="entry name" value="Hypothetical protein af1432"/>
    <property type="match status" value="1"/>
</dbReference>
<dbReference type="InterPro" id="IPR003607">
    <property type="entry name" value="HD/PDEase_dom"/>
</dbReference>
<evidence type="ECO:0000259" key="1">
    <source>
        <dbReference type="SMART" id="SM00471"/>
    </source>
</evidence>
<organism evidence="2 3">
    <name type="scientific">Streptomyces glebosus</name>
    <dbReference type="NCBI Taxonomy" id="249580"/>
    <lineage>
        <taxon>Bacteria</taxon>
        <taxon>Bacillati</taxon>
        <taxon>Actinomycetota</taxon>
        <taxon>Actinomycetes</taxon>
        <taxon>Kitasatosporales</taxon>
        <taxon>Streptomycetaceae</taxon>
        <taxon>Streptomyces</taxon>
    </lineage>
</organism>
<dbReference type="Proteomes" id="UP000430079">
    <property type="component" value="Unassembled WGS sequence"/>
</dbReference>
<dbReference type="PANTHER" id="PTHR35569:SF1">
    <property type="entry name" value="CYANAMIDE HYDRATASE DDI2-RELATED"/>
    <property type="match status" value="1"/>
</dbReference>
<dbReference type="SMART" id="SM00471">
    <property type="entry name" value="HDc"/>
    <property type="match status" value="1"/>
</dbReference>
<dbReference type="EMBL" id="BLIO01000001">
    <property type="protein sequence ID" value="GFE12348.1"/>
    <property type="molecule type" value="Genomic_DNA"/>
</dbReference>
<dbReference type="AlphaFoldDB" id="A0A640SMP1"/>
<evidence type="ECO:0000313" key="2">
    <source>
        <dbReference type="EMBL" id="GFE12348.1"/>
    </source>
</evidence>
<keyword evidence="3" id="KW-1185">Reference proteome</keyword>
<gene>
    <name evidence="2" type="ORF">Sgleb_03950</name>
</gene>
<reference evidence="2 3" key="1">
    <citation type="submission" date="2019-12" db="EMBL/GenBank/DDBJ databases">
        <title>Whole genome shotgun sequence of Streptomyces hygroscopicus subsp. glebosus NBRC 13786.</title>
        <authorList>
            <person name="Ichikawa N."/>
            <person name="Kimura A."/>
            <person name="Kitahashi Y."/>
            <person name="Komaki H."/>
            <person name="Tamura T."/>
        </authorList>
    </citation>
    <scope>NUCLEOTIDE SEQUENCE [LARGE SCALE GENOMIC DNA]</scope>
    <source>
        <strain evidence="2 3">NBRC 13786</strain>
    </source>
</reference>
<name>A0A640SMP1_9ACTN</name>
<protein>
    <submittedName>
        <fullName evidence="2">Cyanamide hydratase</fullName>
    </submittedName>
</protein>
<feature type="domain" description="HD/PDEase" evidence="1">
    <location>
        <begin position="19"/>
        <end position="95"/>
    </location>
</feature>
<dbReference type="PANTHER" id="PTHR35569">
    <property type="entry name" value="CYANAMIDE HYDRATASE DDI2-RELATED"/>
    <property type="match status" value="1"/>
</dbReference>
<accession>A0A640SMP1</accession>
<dbReference type="InterPro" id="IPR006674">
    <property type="entry name" value="HD_domain"/>
</dbReference>
<dbReference type="Pfam" id="PF01966">
    <property type="entry name" value="HD"/>
    <property type="match status" value="1"/>
</dbReference>